<dbReference type="EMBL" id="JAMDLZ010000038">
    <property type="protein sequence ID" value="MCY9548955.1"/>
    <property type="molecule type" value="Genomic_DNA"/>
</dbReference>
<reference evidence="1 2" key="1">
    <citation type="submission" date="2022-05" db="EMBL/GenBank/DDBJ databases">
        <title>Genome Sequencing of Bee-Associated Microbes.</title>
        <authorList>
            <person name="Dunlap C."/>
        </authorList>
    </citation>
    <scope>NUCLEOTIDE SEQUENCE [LARGE SCALE GENOMIC DNA]</scope>
    <source>
        <strain evidence="1 2">NRRL BD-083</strain>
    </source>
</reference>
<keyword evidence="2" id="KW-1185">Reference proteome</keyword>
<comment type="caution">
    <text evidence="1">The sequence shown here is derived from an EMBL/GenBank/DDBJ whole genome shotgun (WGS) entry which is preliminary data.</text>
</comment>
<protein>
    <submittedName>
        <fullName evidence="1">Uncharacterized protein</fullName>
    </submittedName>
</protein>
<accession>A0ABT4ETF8</accession>
<proteinExistence type="predicted"/>
<dbReference type="RefSeq" id="WP_268638969.1">
    <property type="nucleotide sequence ID" value="NZ_JAMDLZ010000038.1"/>
</dbReference>
<sequence length="55" mass="6233">MKEGFFYFNFFQLKSPTSIGGEMNADLSYFSAGVHTSAEIEELRLRASRPVKTPE</sequence>
<gene>
    <name evidence="1" type="ORF">M5W82_18895</name>
</gene>
<evidence type="ECO:0000313" key="2">
    <source>
        <dbReference type="Proteomes" id="UP001527052"/>
    </source>
</evidence>
<name>A0ABT4ETF8_9BACI</name>
<organism evidence="1 2">
    <name type="scientific">Lysinibacillus xylanilyticus</name>
    <dbReference type="NCBI Taxonomy" id="582475"/>
    <lineage>
        <taxon>Bacteria</taxon>
        <taxon>Bacillati</taxon>
        <taxon>Bacillota</taxon>
        <taxon>Bacilli</taxon>
        <taxon>Bacillales</taxon>
        <taxon>Bacillaceae</taxon>
        <taxon>Lysinibacillus</taxon>
    </lineage>
</organism>
<evidence type="ECO:0000313" key="1">
    <source>
        <dbReference type="EMBL" id="MCY9548955.1"/>
    </source>
</evidence>
<dbReference type="Proteomes" id="UP001527052">
    <property type="component" value="Unassembled WGS sequence"/>
</dbReference>